<reference evidence="3 4" key="1">
    <citation type="submission" date="2018-02" db="EMBL/GenBank/DDBJ databases">
        <title>Genome sequence of Desulfovibrio carbinolicus DSM 3852.</title>
        <authorList>
            <person name="Wilbanks E."/>
            <person name="Skennerton C.T."/>
            <person name="Orphan V.J."/>
        </authorList>
    </citation>
    <scope>NUCLEOTIDE SEQUENCE [LARGE SCALE GENOMIC DNA]</scope>
    <source>
        <strain evidence="3 4">DSM 3852</strain>
    </source>
</reference>
<evidence type="ECO:0000259" key="2">
    <source>
        <dbReference type="Pfam" id="PF08378"/>
    </source>
</evidence>
<dbReference type="GO" id="GO:0005524">
    <property type="term" value="F:ATP binding"/>
    <property type="evidence" value="ECO:0007669"/>
    <property type="project" value="InterPro"/>
</dbReference>
<evidence type="ECO:0000313" key="4">
    <source>
        <dbReference type="Proteomes" id="UP000293296"/>
    </source>
</evidence>
<protein>
    <recommendedName>
        <fullName evidence="1">DNA 3'-5' helicase II</fullName>
    </recommendedName>
</protein>
<dbReference type="KEGG" id="dcb:C3Y92_08585"/>
<dbReference type="SUPFAM" id="SSF52540">
    <property type="entry name" value="P-loop containing nucleoside triphosphate hydrolases"/>
    <property type="match status" value="1"/>
</dbReference>
<dbReference type="PANTHER" id="PTHR11070:SF2">
    <property type="entry name" value="ATP-DEPENDENT DNA HELICASE SRS2"/>
    <property type="match status" value="1"/>
</dbReference>
<dbReference type="Gene3D" id="3.40.50.300">
    <property type="entry name" value="P-loop containing nucleotide triphosphate hydrolases"/>
    <property type="match status" value="2"/>
</dbReference>
<name>A0A4V0YQS1_9BACT</name>
<keyword evidence="4" id="KW-1185">Reference proteome</keyword>
<dbReference type="Pfam" id="PF13245">
    <property type="entry name" value="AAA_19"/>
    <property type="match status" value="1"/>
</dbReference>
<gene>
    <name evidence="3" type="ORF">C3Y92_08585</name>
</gene>
<dbReference type="PANTHER" id="PTHR11070">
    <property type="entry name" value="UVRD / RECB / PCRA DNA HELICASE FAMILY MEMBER"/>
    <property type="match status" value="1"/>
</dbReference>
<dbReference type="AlphaFoldDB" id="A0A4V0YQS1"/>
<feature type="domain" description="NERD" evidence="2">
    <location>
        <begin position="38"/>
        <end position="135"/>
    </location>
</feature>
<dbReference type="EMBL" id="CP026538">
    <property type="protein sequence ID" value="QAZ67282.1"/>
    <property type="molecule type" value="Genomic_DNA"/>
</dbReference>
<accession>A0A4V0YQS1</accession>
<dbReference type="Proteomes" id="UP000293296">
    <property type="component" value="Chromosome"/>
</dbReference>
<dbReference type="GO" id="GO:0000725">
    <property type="term" value="P:recombinational repair"/>
    <property type="evidence" value="ECO:0007669"/>
    <property type="project" value="TreeGrafter"/>
</dbReference>
<sequence length="614" mass="68442">MLHFMSGNAYALPYLNTYRGAEGMAQFFPACTNDFRTDGEERFYRFLDDATGKGNRFLVWYGPNVGGFEPDFIVFHPDIGLVVFEVKDWAVSQLLEADPHGVRLRMGGTVERRDNPLRQARDYALAIMDALHKDGRLLSRDPFHAGKVALPVQHGAVFANIFKSEAQEVGLLKIFPADKVLYLDDIHHCSDLSMDASGQALTSRLLYMFRPPFPFAAGRREIDILCDVLFPVARIRLPQRGNQESRENDQIRLALLDRAQEAVAQRIAPGRTLVTGPAGSGKTLVLVHQAALLRRSRPDIGPILMVCYNICLVGYLKRLLVEQGLPLGPAGVEVRHFYELCQELTDIGIEYEGHEADYYTSVVEMALESAQMSGPRYSAILVDEGQDFTAEMLKVLLALLNEKSGILTITLDEAQSIYQAHRTWEGSGLDVNFQKFELKSVYRNTIEIIDFVNKWLKKDGKAKTEVAGQLRGVHGPIPLVFKVESSQEAVEKTSQILQSYVKEGVSLSEMAVLFAATRDREGHYLPSLMVRSLEEKALLAGVISRDAYSKADFDITSKRVAVSTVHSAKGLDWLVVVVIGLEYLDSIRMGLRLPALSLVGLTRARERLVVIDPG</sequence>
<evidence type="ECO:0000313" key="3">
    <source>
        <dbReference type="EMBL" id="QAZ67282.1"/>
    </source>
</evidence>
<proteinExistence type="predicted"/>
<organism evidence="3 4">
    <name type="scientific">Solidesulfovibrio carbinolicus</name>
    <dbReference type="NCBI Taxonomy" id="296842"/>
    <lineage>
        <taxon>Bacteria</taxon>
        <taxon>Pseudomonadati</taxon>
        <taxon>Thermodesulfobacteriota</taxon>
        <taxon>Desulfovibrionia</taxon>
        <taxon>Desulfovibrionales</taxon>
        <taxon>Desulfovibrionaceae</taxon>
        <taxon>Solidesulfovibrio</taxon>
    </lineage>
</organism>
<dbReference type="OrthoDB" id="5441773at2"/>
<dbReference type="InterPro" id="IPR000212">
    <property type="entry name" value="DNA_helicase_UvrD/REP"/>
</dbReference>
<dbReference type="InterPro" id="IPR027417">
    <property type="entry name" value="P-loop_NTPase"/>
</dbReference>
<dbReference type="GO" id="GO:0003677">
    <property type="term" value="F:DNA binding"/>
    <property type="evidence" value="ECO:0007669"/>
    <property type="project" value="InterPro"/>
</dbReference>
<dbReference type="GO" id="GO:0043138">
    <property type="term" value="F:3'-5' DNA helicase activity"/>
    <property type="evidence" value="ECO:0007669"/>
    <property type="project" value="TreeGrafter"/>
</dbReference>
<evidence type="ECO:0000256" key="1">
    <source>
        <dbReference type="ARBA" id="ARBA00034923"/>
    </source>
</evidence>
<dbReference type="Pfam" id="PF08378">
    <property type="entry name" value="NERD"/>
    <property type="match status" value="1"/>
</dbReference>
<dbReference type="InterPro" id="IPR011528">
    <property type="entry name" value="NERD"/>
</dbReference>